<keyword evidence="3" id="KW-1185">Reference proteome</keyword>
<dbReference type="AlphaFoldDB" id="A0A376BL41"/>
<name>A0A376BL41_9NEIS</name>
<proteinExistence type="predicted"/>
<protein>
    <submittedName>
        <fullName evidence="2">Uncharacterized protein</fullName>
    </submittedName>
</protein>
<gene>
    <name evidence="2" type="ORF">NCTC10283_00583</name>
</gene>
<dbReference type="STRING" id="1120980.GCA_000745955_01502"/>
<evidence type="ECO:0000313" key="2">
    <source>
        <dbReference type="EMBL" id="SSY70487.1"/>
    </source>
</evidence>
<organism evidence="2 3">
    <name type="scientific">Alysiella crassa</name>
    <dbReference type="NCBI Taxonomy" id="153491"/>
    <lineage>
        <taxon>Bacteria</taxon>
        <taxon>Pseudomonadati</taxon>
        <taxon>Pseudomonadota</taxon>
        <taxon>Betaproteobacteria</taxon>
        <taxon>Neisseriales</taxon>
        <taxon>Neisseriaceae</taxon>
        <taxon>Alysiella</taxon>
    </lineage>
</organism>
<evidence type="ECO:0000313" key="3">
    <source>
        <dbReference type="Proteomes" id="UP000254209"/>
    </source>
</evidence>
<sequence length="247" mass="28483">MRFNLNEMVLLLVDEIFGGRDKLFAFSEFIEAKNEEIHDNIMSKRNHILRSLSKIIPENNLKLVKKIEQGNTYGDEKREELLDSIFCWFIDELSKSNPFITVHPSLNSSNNHYYVEICSKNFRLMCILGRNTRKSKYFQQIAEECNTKHTPEQLLLANLDFADIHTIGQKLVEDKRTFVTVNMLPSVGGLHLVFDFPHAKYTKLSDSLGKLTLTTLLAMYDKMKSEKPIPPAPKPKRPSSKKKYGGE</sequence>
<dbReference type="Proteomes" id="UP000254209">
    <property type="component" value="Unassembled WGS sequence"/>
</dbReference>
<reference evidence="2 3" key="1">
    <citation type="submission" date="2018-06" db="EMBL/GenBank/DDBJ databases">
        <authorList>
            <consortium name="Pathogen Informatics"/>
            <person name="Doyle S."/>
        </authorList>
    </citation>
    <scope>NUCLEOTIDE SEQUENCE [LARGE SCALE GENOMIC DNA]</scope>
    <source>
        <strain evidence="2 3">NCTC10283</strain>
    </source>
</reference>
<dbReference type="EMBL" id="UFSO01000002">
    <property type="protein sequence ID" value="SSY70487.1"/>
    <property type="molecule type" value="Genomic_DNA"/>
</dbReference>
<feature type="compositionally biased region" description="Basic residues" evidence="1">
    <location>
        <begin position="234"/>
        <end position="247"/>
    </location>
</feature>
<feature type="region of interest" description="Disordered" evidence="1">
    <location>
        <begin position="224"/>
        <end position="247"/>
    </location>
</feature>
<accession>A0A376BL41</accession>
<dbReference type="RefSeq" id="WP_034293242.1">
    <property type="nucleotide sequence ID" value="NZ_CP091519.2"/>
</dbReference>
<evidence type="ECO:0000256" key="1">
    <source>
        <dbReference type="SAM" id="MobiDB-lite"/>
    </source>
</evidence>